<gene>
    <name evidence="4" type="ORF">SAMN04489834_1769</name>
</gene>
<dbReference type="AlphaFoldDB" id="A0A1H1THP2"/>
<feature type="compositionally biased region" description="Low complexity" evidence="1">
    <location>
        <begin position="39"/>
        <end position="55"/>
    </location>
</feature>
<evidence type="ECO:0000313" key="4">
    <source>
        <dbReference type="EMBL" id="SDS59704.1"/>
    </source>
</evidence>
<keyword evidence="5" id="KW-1185">Reference proteome</keyword>
<evidence type="ECO:0000256" key="1">
    <source>
        <dbReference type="SAM" id="MobiDB-lite"/>
    </source>
</evidence>
<keyword evidence="2" id="KW-0732">Signal</keyword>
<accession>A0A1H1THP2</accession>
<feature type="chain" id="PRO_5009261147" description="DUF6993 domain-containing protein" evidence="2">
    <location>
        <begin position="41"/>
        <end position="171"/>
    </location>
</feature>
<dbReference type="InterPro" id="IPR054262">
    <property type="entry name" value="DUF6993"/>
</dbReference>
<organism evidence="4 5">
    <name type="scientific">Microterricola viridarii</name>
    <dbReference type="NCBI Taxonomy" id="412690"/>
    <lineage>
        <taxon>Bacteria</taxon>
        <taxon>Bacillati</taxon>
        <taxon>Actinomycetota</taxon>
        <taxon>Actinomycetes</taxon>
        <taxon>Micrococcales</taxon>
        <taxon>Microbacteriaceae</taxon>
        <taxon>Microterricola</taxon>
    </lineage>
</organism>
<evidence type="ECO:0000259" key="3">
    <source>
        <dbReference type="Pfam" id="PF22504"/>
    </source>
</evidence>
<evidence type="ECO:0000256" key="2">
    <source>
        <dbReference type="SAM" id="SignalP"/>
    </source>
</evidence>
<sequence>MSSESSATGRAMPRRPRLLFATLAASMMLALAACSSPAPATPAPTQTASPAPSATEEPVEPLVLLPDGTAQDNLAYFDSIAAAVLAANPSAGGEAFINALVAGGFSKADMEVGFDRTSVDLAADSVPWAVRFNGECLLGQFGPSSGGYQSAVTAMLSTGSCLIGSTRAIDW</sequence>
<dbReference type="EMBL" id="LT629742">
    <property type="protein sequence ID" value="SDS59704.1"/>
    <property type="molecule type" value="Genomic_DNA"/>
</dbReference>
<name>A0A1H1THP2_9MICO</name>
<proteinExistence type="predicted"/>
<dbReference type="STRING" id="412690.SAMN04489834_1769"/>
<evidence type="ECO:0000313" key="5">
    <source>
        <dbReference type="Proteomes" id="UP000181956"/>
    </source>
</evidence>
<dbReference type="Proteomes" id="UP000181956">
    <property type="component" value="Chromosome I"/>
</dbReference>
<feature type="signal peptide" evidence="2">
    <location>
        <begin position="1"/>
        <end position="40"/>
    </location>
</feature>
<reference evidence="5" key="1">
    <citation type="submission" date="2016-10" db="EMBL/GenBank/DDBJ databases">
        <authorList>
            <person name="Varghese N."/>
            <person name="Submissions S."/>
        </authorList>
    </citation>
    <scope>NUCLEOTIDE SEQUENCE [LARGE SCALE GENOMIC DNA]</scope>
    <source>
        <strain evidence="5">DSM 21772</strain>
    </source>
</reference>
<dbReference type="Pfam" id="PF22504">
    <property type="entry name" value="DUF6993"/>
    <property type="match status" value="1"/>
</dbReference>
<protein>
    <recommendedName>
        <fullName evidence="3">DUF6993 domain-containing protein</fullName>
    </recommendedName>
</protein>
<feature type="domain" description="DUF6993" evidence="3">
    <location>
        <begin position="83"/>
        <end position="165"/>
    </location>
</feature>
<feature type="region of interest" description="Disordered" evidence="1">
    <location>
        <begin position="39"/>
        <end position="58"/>
    </location>
</feature>